<keyword evidence="1" id="KW-0472">Membrane</keyword>
<feature type="transmembrane region" description="Helical" evidence="1">
    <location>
        <begin position="18"/>
        <end position="38"/>
    </location>
</feature>
<reference evidence="2 3" key="1">
    <citation type="submission" date="2019-01" db="EMBL/GenBank/DDBJ databases">
        <title>Novel species of Nocardioides.</title>
        <authorList>
            <person name="Liu Q."/>
            <person name="X Y.-H."/>
        </authorList>
    </citation>
    <scope>NUCLEOTIDE SEQUENCE [LARGE SCALE GENOMIC DNA]</scope>
    <source>
        <strain evidence="2 3">HLT2-9</strain>
    </source>
</reference>
<dbReference type="RefSeq" id="WP_129427856.1">
    <property type="nucleotide sequence ID" value="NZ_SDWV01000017.1"/>
</dbReference>
<dbReference type="EMBL" id="SDWV01000017">
    <property type="protein sequence ID" value="RYC07165.1"/>
    <property type="molecule type" value="Genomic_DNA"/>
</dbReference>
<feature type="transmembrane region" description="Helical" evidence="1">
    <location>
        <begin position="304"/>
        <end position="326"/>
    </location>
</feature>
<dbReference type="Proteomes" id="UP000291101">
    <property type="component" value="Unassembled WGS sequence"/>
</dbReference>
<gene>
    <name evidence="2" type="ORF">EUA94_15830</name>
</gene>
<keyword evidence="3" id="KW-1185">Reference proteome</keyword>
<keyword evidence="1" id="KW-0812">Transmembrane</keyword>
<dbReference type="OrthoDB" id="3819831at2"/>
<comment type="caution">
    <text evidence="2">The sequence shown here is derived from an EMBL/GenBank/DDBJ whole genome shotgun (WGS) entry which is preliminary data.</text>
</comment>
<evidence type="ECO:0000256" key="1">
    <source>
        <dbReference type="SAM" id="Phobius"/>
    </source>
</evidence>
<proteinExistence type="predicted"/>
<protein>
    <submittedName>
        <fullName evidence="2">Uncharacterized protein</fullName>
    </submittedName>
</protein>
<organism evidence="2 3">
    <name type="scientific">Nocardioides zhouii</name>
    <dbReference type="NCBI Taxonomy" id="1168729"/>
    <lineage>
        <taxon>Bacteria</taxon>
        <taxon>Bacillati</taxon>
        <taxon>Actinomycetota</taxon>
        <taxon>Actinomycetes</taxon>
        <taxon>Propionibacteriales</taxon>
        <taxon>Nocardioidaceae</taxon>
        <taxon>Nocardioides</taxon>
    </lineage>
</organism>
<feature type="transmembrane region" description="Helical" evidence="1">
    <location>
        <begin position="196"/>
        <end position="218"/>
    </location>
</feature>
<feature type="transmembrane region" description="Helical" evidence="1">
    <location>
        <begin position="151"/>
        <end position="176"/>
    </location>
</feature>
<keyword evidence="1" id="KW-1133">Transmembrane helix</keyword>
<evidence type="ECO:0000313" key="3">
    <source>
        <dbReference type="Proteomes" id="UP000291101"/>
    </source>
</evidence>
<dbReference type="AlphaFoldDB" id="A0A4Q2SN98"/>
<accession>A0A4Q2SN98</accession>
<feature type="transmembrane region" description="Helical" evidence="1">
    <location>
        <begin position="110"/>
        <end position="130"/>
    </location>
</feature>
<feature type="transmembrane region" description="Helical" evidence="1">
    <location>
        <begin position="225"/>
        <end position="247"/>
    </location>
</feature>
<name>A0A4Q2SN98_9ACTN</name>
<evidence type="ECO:0000313" key="2">
    <source>
        <dbReference type="EMBL" id="RYC07165.1"/>
    </source>
</evidence>
<sequence>MIRLVRTELTRLRWRRSVVVLVAAAIIVPLLILVGTVWETRAYSDAEVAQSRELARSQPGFEQEVRRCEKRPRRFGVPSAEACESQVTEWYSGLYRRPLDLREELRESSIGAASVVLALVVLAGTTFAGADWASGSMSNQLLFEPRRLRVWLAKAIAIGLLAAVLTSVVMTLYWAGLHVAAGVRDIAVPDGLTGEAAWQVARCTFLAALGAVVGYALTMLSRSTVFTLGAIFAVSAAGSLLVAALPLGPGKERWFPANNLLAVMQGRATYYREPPSECFGPSADPSTWDAAMRTMCQGQASLSVWQGLAFVLVPAVAVVAASIWSFGRRDVP</sequence>